<reference evidence="8" key="1">
    <citation type="submission" date="2021-01" db="EMBL/GenBank/DDBJ databases">
        <authorList>
            <person name="Corre E."/>
            <person name="Pelletier E."/>
            <person name="Niang G."/>
            <person name="Scheremetjew M."/>
            <person name="Finn R."/>
            <person name="Kale V."/>
            <person name="Holt S."/>
            <person name="Cochrane G."/>
            <person name="Meng A."/>
            <person name="Brown T."/>
            <person name="Cohen L."/>
        </authorList>
    </citation>
    <scope>NUCLEOTIDE SEQUENCE</scope>
    <source>
        <strain evidence="8">CCCM811</strain>
    </source>
</reference>
<evidence type="ECO:0000256" key="6">
    <source>
        <dbReference type="SAM" id="Phobius"/>
    </source>
</evidence>
<feature type="region of interest" description="Disordered" evidence="5">
    <location>
        <begin position="72"/>
        <end position="92"/>
    </location>
</feature>
<dbReference type="InterPro" id="IPR050911">
    <property type="entry name" value="DRAM/TMEM150_Autophagy_Mod"/>
</dbReference>
<dbReference type="EMBL" id="HBIV01023130">
    <property type="protein sequence ID" value="CAE0665023.1"/>
    <property type="molecule type" value="Transcribed_RNA"/>
</dbReference>
<evidence type="ECO:0000259" key="7">
    <source>
        <dbReference type="Pfam" id="PF10277"/>
    </source>
</evidence>
<proteinExistence type="predicted"/>
<evidence type="ECO:0000256" key="4">
    <source>
        <dbReference type="ARBA" id="ARBA00023136"/>
    </source>
</evidence>
<feature type="transmembrane region" description="Helical" evidence="6">
    <location>
        <begin position="107"/>
        <end position="127"/>
    </location>
</feature>
<keyword evidence="2 6" id="KW-0812">Transmembrane</keyword>
<evidence type="ECO:0000313" key="8">
    <source>
        <dbReference type="EMBL" id="CAE0665023.1"/>
    </source>
</evidence>
<protein>
    <recommendedName>
        <fullName evidence="7">CWH43-like N-terminal domain-containing protein</fullName>
    </recommendedName>
</protein>
<dbReference type="PANTHER" id="PTHR21324">
    <property type="entry name" value="FASTING-INDUCIBLE INTEGRAL MEMBRANE PROTEIN TM6P1-RELATED"/>
    <property type="match status" value="1"/>
</dbReference>
<evidence type="ECO:0000256" key="3">
    <source>
        <dbReference type="ARBA" id="ARBA00022989"/>
    </source>
</evidence>
<dbReference type="PANTHER" id="PTHR21324:SF2">
    <property type="entry name" value="EG:22E5.9 PROTEIN"/>
    <property type="match status" value="1"/>
</dbReference>
<evidence type="ECO:0000256" key="5">
    <source>
        <dbReference type="SAM" id="MobiDB-lite"/>
    </source>
</evidence>
<dbReference type="GO" id="GO:0012505">
    <property type="term" value="C:endomembrane system"/>
    <property type="evidence" value="ECO:0007669"/>
    <property type="project" value="UniProtKB-SubCell"/>
</dbReference>
<keyword evidence="4 6" id="KW-0472">Membrane</keyword>
<feature type="domain" description="CWH43-like N-terminal" evidence="7">
    <location>
        <begin position="27"/>
        <end position="232"/>
    </location>
</feature>
<keyword evidence="3 6" id="KW-1133">Transmembrane helix</keyword>
<gene>
    <name evidence="8" type="ORF">LGLO00237_LOCUS16628</name>
</gene>
<organism evidence="8">
    <name type="scientific">Lotharella globosa</name>
    <dbReference type="NCBI Taxonomy" id="91324"/>
    <lineage>
        <taxon>Eukaryota</taxon>
        <taxon>Sar</taxon>
        <taxon>Rhizaria</taxon>
        <taxon>Cercozoa</taxon>
        <taxon>Chlorarachniophyceae</taxon>
        <taxon>Lotharella</taxon>
    </lineage>
</organism>
<dbReference type="InterPro" id="IPR019402">
    <property type="entry name" value="CWH43_N"/>
</dbReference>
<name>A0A7S4DR81_9EUKA</name>
<evidence type="ECO:0000256" key="2">
    <source>
        <dbReference type="ARBA" id="ARBA00022692"/>
    </source>
</evidence>
<comment type="subcellular location">
    <subcellularLocation>
        <location evidence="1">Endomembrane system</location>
        <topology evidence="1">Multi-pass membrane protein</topology>
    </subcellularLocation>
</comment>
<feature type="compositionally biased region" description="Polar residues" evidence="5">
    <location>
        <begin position="83"/>
        <end position="92"/>
    </location>
</feature>
<feature type="transmembrane region" description="Helical" evidence="6">
    <location>
        <begin position="139"/>
        <end position="159"/>
    </location>
</feature>
<evidence type="ECO:0000256" key="1">
    <source>
        <dbReference type="ARBA" id="ARBA00004127"/>
    </source>
</evidence>
<feature type="transmembrane region" description="Helical" evidence="6">
    <location>
        <begin position="183"/>
        <end position="202"/>
    </location>
</feature>
<accession>A0A7S4DR81</accession>
<feature type="transmembrane region" description="Helical" evidence="6">
    <location>
        <begin position="38"/>
        <end position="61"/>
    </location>
</feature>
<dbReference type="AlphaFoldDB" id="A0A7S4DR81"/>
<dbReference type="Pfam" id="PF10277">
    <property type="entry name" value="Frag1"/>
    <property type="match status" value="1"/>
</dbReference>
<sequence length="259" mass="28575">MLPLLTCAFAYPMSIETGRVWAEDFFISSALDEGVPHALGTIGFGLSIEAVLICAFIRFMIIREKLSKAKMDREPPRDDVNGMETSGNSAGETEVTATDIANTLNGFGIALVFGSNIGLLGALSFNVGDPRVDNKNGYFGVHISFALSGFLCMCLYVLLQSHLDSVVRRAGDRRGPGWEMRTLRWALAIGALACFVGMFATLSVSLPVSATFELALLVQCLSYFVTWHQEFAQYATAIWMRFERAPDDDWEEYKLMHDA</sequence>